<dbReference type="AlphaFoldDB" id="A0AA94HI16"/>
<keyword evidence="4 7" id="KW-0812">Transmembrane</keyword>
<name>A0AA94HI16_9STAP</name>
<dbReference type="PANTHER" id="PTHR34582">
    <property type="entry name" value="UPF0702 TRANSMEMBRANE PROTEIN YCAP"/>
    <property type="match status" value="1"/>
</dbReference>
<dbReference type="EMBL" id="FOTB01000006">
    <property type="protein sequence ID" value="SFK93899.1"/>
    <property type="molecule type" value="Genomic_DNA"/>
</dbReference>
<dbReference type="InterPro" id="IPR048454">
    <property type="entry name" value="YetF_N"/>
</dbReference>
<reference evidence="10 11" key="1">
    <citation type="submission" date="2016-10" db="EMBL/GenBank/DDBJ databases">
        <authorList>
            <person name="Varghese N."/>
            <person name="Submissions S."/>
        </authorList>
    </citation>
    <scope>NUCLEOTIDE SEQUENCE [LARGE SCALE GENOMIC DNA]</scope>
    <source>
        <strain evidence="10 11">CGMCC 1.6501</strain>
    </source>
</reference>
<dbReference type="InterPro" id="IPR007353">
    <property type="entry name" value="DUF421"/>
</dbReference>
<dbReference type="Gene3D" id="3.30.240.20">
    <property type="entry name" value="bsu07140 like domains"/>
    <property type="match status" value="1"/>
</dbReference>
<evidence type="ECO:0000256" key="2">
    <source>
        <dbReference type="ARBA" id="ARBA00006448"/>
    </source>
</evidence>
<gene>
    <name evidence="10" type="ORF">SAMN05216235_2609</name>
</gene>
<feature type="transmembrane region" description="Helical" evidence="7">
    <location>
        <begin position="45"/>
        <end position="64"/>
    </location>
</feature>
<feature type="transmembrane region" description="Helical" evidence="7">
    <location>
        <begin position="70"/>
        <end position="92"/>
    </location>
</feature>
<dbReference type="Proteomes" id="UP000183090">
    <property type="component" value="Unassembled WGS sequence"/>
</dbReference>
<feature type="transmembrane region" description="Helical" evidence="7">
    <location>
        <begin position="14"/>
        <end position="33"/>
    </location>
</feature>
<evidence type="ECO:0000313" key="11">
    <source>
        <dbReference type="Proteomes" id="UP000183090"/>
    </source>
</evidence>
<evidence type="ECO:0000256" key="7">
    <source>
        <dbReference type="SAM" id="Phobius"/>
    </source>
</evidence>
<evidence type="ECO:0000259" key="9">
    <source>
        <dbReference type="Pfam" id="PF20730"/>
    </source>
</evidence>
<feature type="domain" description="YetF-like N-terminal transmembrane" evidence="9">
    <location>
        <begin position="23"/>
        <end position="88"/>
    </location>
</feature>
<evidence type="ECO:0000256" key="6">
    <source>
        <dbReference type="ARBA" id="ARBA00023136"/>
    </source>
</evidence>
<comment type="caution">
    <text evidence="10">The sequence shown here is derived from an EMBL/GenBank/DDBJ whole genome shotgun (WGS) entry which is preliminary data.</text>
</comment>
<dbReference type="PANTHER" id="PTHR34582:SF6">
    <property type="entry name" value="UPF0702 TRANSMEMBRANE PROTEIN YCAP"/>
    <property type="match status" value="1"/>
</dbReference>
<organism evidence="10 11">
    <name type="scientific">Salinicoccus halodurans</name>
    <dbReference type="NCBI Taxonomy" id="407035"/>
    <lineage>
        <taxon>Bacteria</taxon>
        <taxon>Bacillati</taxon>
        <taxon>Bacillota</taxon>
        <taxon>Bacilli</taxon>
        <taxon>Bacillales</taxon>
        <taxon>Staphylococcaceae</taxon>
        <taxon>Salinicoccus</taxon>
    </lineage>
</organism>
<feature type="domain" description="YetF C-terminal" evidence="8">
    <location>
        <begin position="94"/>
        <end position="166"/>
    </location>
</feature>
<comment type="similarity">
    <text evidence="2">Belongs to the UPF0702 family.</text>
</comment>
<keyword evidence="6 7" id="KW-0472">Membrane</keyword>
<evidence type="ECO:0000259" key="8">
    <source>
        <dbReference type="Pfam" id="PF04239"/>
    </source>
</evidence>
<evidence type="ECO:0000256" key="4">
    <source>
        <dbReference type="ARBA" id="ARBA00022692"/>
    </source>
</evidence>
<proteinExistence type="inferred from homology"/>
<evidence type="ECO:0000256" key="3">
    <source>
        <dbReference type="ARBA" id="ARBA00022475"/>
    </source>
</evidence>
<evidence type="ECO:0000256" key="1">
    <source>
        <dbReference type="ARBA" id="ARBA00004651"/>
    </source>
</evidence>
<comment type="subcellular location">
    <subcellularLocation>
        <location evidence="1">Cell membrane</location>
        <topology evidence="1">Multi-pass membrane protein</topology>
    </subcellularLocation>
</comment>
<accession>A0AA94HI16</accession>
<keyword evidence="3" id="KW-1003">Cell membrane</keyword>
<protein>
    <submittedName>
        <fullName evidence="10">Uncharacterized membrane protein YcaP, DUF421 family</fullName>
    </submittedName>
</protein>
<sequence>MLEFNRLIFSGFDVILRTLLMGIMAYAAIVIIVRVSGKRSLSQLNAFDFIVTVAIGSILASVLINKNVTITQGITAFIVLIVLQFIISKLAVYSKQFSRYIKSEPVLLFYNNEFRYENMKKARVVENEINQAIRSNGNGAMSDVRAVILETDGSISIINKKSGEDNIEKDAPLFSGVKK</sequence>
<evidence type="ECO:0000313" key="10">
    <source>
        <dbReference type="EMBL" id="SFK93899.1"/>
    </source>
</evidence>
<dbReference type="RefSeq" id="WP_234960599.1">
    <property type="nucleotide sequence ID" value="NZ_CP011366.1"/>
</dbReference>
<dbReference type="InterPro" id="IPR023090">
    <property type="entry name" value="UPF0702_alpha/beta_dom_sf"/>
</dbReference>
<dbReference type="Pfam" id="PF04239">
    <property type="entry name" value="DUF421"/>
    <property type="match status" value="1"/>
</dbReference>
<evidence type="ECO:0000256" key="5">
    <source>
        <dbReference type="ARBA" id="ARBA00022989"/>
    </source>
</evidence>
<dbReference type="GO" id="GO:0005886">
    <property type="term" value="C:plasma membrane"/>
    <property type="evidence" value="ECO:0007669"/>
    <property type="project" value="UniProtKB-SubCell"/>
</dbReference>
<keyword evidence="5 7" id="KW-1133">Transmembrane helix</keyword>
<dbReference type="Pfam" id="PF20730">
    <property type="entry name" value="YetF_N"/>
    <property type="match status" value="1"/>
</dbReference>